<gene>
    <name evidence="2" type="ORF">OCU04_003931</name>
</gene>
<dbReference type="Proteomes" id="UP001152300">
    <property type="component" value="Unassembled WGS sequence"/>
</dbReference>
<feature type="region of interest" description="Disordered" evidence="1">
    <location>
        <begin position="1"/>
        <end position="26"/>
    </location>
</feature>
<keyword evidence="3" id="KW-1185">Reference proteome</keyword>
<comment type="caution">
    <text evidence="2">The sequence shown here is derived from an EMBL/GenBank/DDBJ whole genome shotgun (WGS) entry which is preliminary data.</text>
</comment>
<dbReference type="EMBL" id="JAPEIS010000003">
    <property type="protein sequence ID" value="KAJ8068369.1"/>
    <property type="molecule type" value="Genomic_DNA"/>
</dbReference>
<dbReference type="AlphaFoldDB" id="A0A9X0AT14"/>
<sequence length="128" mass="13863">MRYNPIRSLNAHPCRPLPNASQNPRIIQPRYLRSTSPTIPARLHKWWVKKTKAERISFAKKIPVAFAVAGLIAVVADAKIRDVLLRGGGGKGGEGGTGGGEGHAGGMGMLIWGGTRVNSICDHMPFYY</sequence>
<accession>A0A9X0AT14</accession>
<dbReference type="OrthoDB" id="3507376at2759"/>
<evidence type="ECO:0000313" key="3">
    <source>
        <dbReference type="Proteomes" id="UP001152300"/>
    </source>
</evidence>
<reference evidence="2" key="1">
    <citation type="submission" date="2022-11" db="EMBL/GenBank/DDBJ databases">
        <title>Genome Resource of Sclerotinia nivalis Strain SnTB1, a Plant Pathogen Isolated from American Ginseng.</title>
        <authorList>
            <person name="Fan S."/>
        </authorList>
    </citation>
    <scope>NUCLEOTIDE SEQUENCE</scope>
    <source>
        <strain evidence="2">SnTB1</strain>
    </source>
</reference>
<protein>
    <submittedName>
        <fullName evidence="2">Uncharacterized protein</fullName>
    </submittedName>
</protein>
<proteinExistence type="predicted"/>
<evidence type="ECO:0000256" key="1">
    <source>
        <dbReference type="SAM" id="MobiDB-lite"/>
    </source>
</evidence>
<name>A0A9X0AT14_9HELO</name>
<evidence type="ECO:0000313" key="2">
    <source>
        <dbReference type="EMBL" id="KAJ8068369.1"/>
    </source>
</evidence>
<organism evidence="2 3">
    <name type="scientific">Sclerotinia nivalis</name>
    <dbReference type="NCBI Taxonomy" id="352851"/>
    <lineage>
        <taxon>Eukaryota</taxon>
        <taxon>Fungi</taxon>
        <taxon>Dikarya</taxon>
        <taxon>Ascomycota</taxon>
        <taxon>Pezizomycotina</taxon>
        <taxon>Leotiomycetes</taxon>
        <taxon>Helotiales</taxon>
        <taxon>Sclerotiniaceae</taxon>
        <taxon>Sclerotinia</taxon>
    </lineage>
</organism>